<dbReference type="SUPFAM" id="SSF55874">
    <property type="entry name" value="ATPase domain of HSP90 chaperone/DNA topoisomerase II/histidine kinase"/>
    <property type="match status" value="1"/>
</dbReference>
<protein>
    <recommendedName>
        <fullName evidence="2">histidine kinase</fullName>
        <ecNumber evidence="2">2.7.13.3</ecNumber>
    </recommendedName>
</protein>
<dbReference type="PANTHER" id="PTHR43711">
    <property type="entry name" value="TWO-COMPONENT HISTIDINE KINASE"/>
    <property type="match status" value="1"/>
</dbReference>
<dbReference type="PANTHER" id="PTHR43711:SF1">
    <property type="entry name" value="HISTIDINE KINASE 1"/>
    <property type="match status" value="1"/>
</dbReference>
<evidence type="ECO:0000256" key="6">
    <source>
        <dbReference type="ARBA" id="ARBA00023012"/>
    </source>
</evidence>
<reference evidence="8 9" key="1">
    <citation type="journal article" date="2016" name="Nat. Commun.">
        <title>Thousands of microbial genomes shed light on interconnected biogeochemical processes in an aquifer system.</title>
        <authorList>
            <person name="Anantharaman K."/>
            <person name="Brown C.T."/>
            <person name="Hug L.A."/>
            <person name="Sharon I."/>
            <person name="Castelle C.J."/>
            <person name="Probst A.J."/>
            <person name="Thomas B.C."/>
            <person name="Singh A."/>
            <person name="Wilkins M.J."/>
            <person name="Karaoz U."/>
            <person name="Brodie E.L."/>
            <person name="Williams K.H."/>
            <person name="Hubbard S.S."/>
            <person name="Banfield J.F."/>
        </authorList>
    </citation>
    <scope>NUCLEOTIDE SEQUENCE [LARGE SCALE GENOMIC DNA]</scope>
</reference>
<dbReference type="FunFam" id="3.30.565.10:FF:000006">
    <property type="entry name" value="Sensor histidine kinase WalK"/>
    <property type="match status" value="1"/>
</dbReference>
<dbReference type="GO" id="GO:0000155">
    <property type="term" value="F:phosphorelay sensor kinase activity"/>
    <property type="evidence" value="ECO:0007669"/>
    <property type="project" value="InterPro"/>
</dbReference>
<evidence type="ECO:0000313" key="8">
    <source>
        <dbReference type="EMBL" id="OGE79088.1"/>
    </source>
</evidence>
<dbReference type="Pfam" id="PF00512">
    <property type="entry name" value="HisKA"/>
    <property type="match status" value="1"/>
</dbReference>
<dbReference type="InterPro" id="IPR004358">
    <property type="entry name" value="Sig_transdc_His_kin-like_C"/>
</dbReference>
<dbReference type="EC" id="2.7.13.3" evidence="2"/>
<organism evidence="8 9">
    <name type="scientific">Candidatus Doudnabacteria bacterium RIFCSPHIGHO2_01_FULL_46_14</name>
    <dbReference type="NCBI Taxonomy" id="1817824"/>
    <lineage>
        <taxon>Bacteria</taxon>
        <taxon>Candidatus Doudnaibacteriota</taxon>
    </lineage>
</organism>
<proteinExistence type="predicted"/>
<evidence type="ECO:0000313" key="9">
    <source>
        <dbReference type="Proteomes" id="UP000176864"/>
    </source>
</evidence>
<dbReference type="SMART" id="SM00387">
    <property type="entry name" value="HATPase_c"/>
    <property type="match status" value="1"/>
</dbReference>
<dbReference type="InterPro" id="IPR036890">
    <property type="entry name" value="HATPase_C_sf"/>
</dbReference>
<dbReference type="SUPFAM" id="SSF47384">
    <property type="entry name" value="Homodimeric domain of signal transducing histidine kinase"/>
    <property type="match status" value="1"/>
</dbReference>
<dbReference type="InterPro" id="IPR003661">
    <property type="entry name" value="HisK_dim/P_dom"/>
</dbReference>
<dbReference type="InterPro" id="IPR005467">
    <property type="entry name" value="His_kinase_dom"/>
</dbReference>
<evidence type="ECO:0000256" key="4">
    <source>
        <dbReference type="ARBA" id="ARBA00022679"/>
    </source>
</evidence>
<dbReference type="InterPro" id="IPR003594">
    <property type="entry name" value="HATPase_dom"/>
</dbReference>
<keyword evidence="4" id="KW-0808">Transferase</keyword>
<feature type="domain" description="Histidine kinase" evidence="7">
    <location>
        <begin position="26"/>
        <end position="246"/>
    </location>
</feature>
<dbReference type="EMBL" id="MFEK01000007">
    <property type="protein sequence ID" value="OGE79088.1"/>
    <property type="molecule type" value="Genomic_DNA"/>
</dbReference>
<dbReference type="Gene3D" id="3.30.565.10">
    <property type="entry name" value="Histidine kinase-like ATPase, C-terminal domain"/>
    <property type="match status" value="1"/>
</dbReference>
<dbReference type="SMART" id="SM00388">
    <property type="entry name" value="HisKA"/>
    <property type="match status" value="1"/>
</dbReference>
<comment type="caution">
    <text evidence="8">The sequence shown here is derived from an EMBL/GenBank/DDBJ whole genome shotgun (WGS) entry which is preliminary data.</text>
</comment>
<evidence type="ECO:0000256" key="2">
    <source>
        <dbReference type="ARBA" id="ARBA00012438"/>
    </source>
</evidence>
<dbReference type="Gene3D" id="1.10.287.130">
    <property type="match status" value="1"/>
</dbReference>
<gene>
    <name evidence="8" type="ORF">A2751_05585</name>
</gene>
<dbReference type="CDD" id="cd00082">
    <property type="entry name" value="HisKA"/>
    <property type="match status" value="1"/>
</dbReference>
<dbReference type="CDD" id="cd00075">
    <property type="entry name" value="HATPase"/>
    <property type="match status" value="1"/>
</dbReference>
<keyword evidence="5" id="KW-0418">Kinase</keyword>
<evidence type="ECO:0000256" key="1">
    <source>
        <dbReference type="ARBA" id="ARBA00000085"/>
    </source>
</evidence>
<dbReference type="AlphaFoldDB" id="A0A1F5NN82"/>
<keyword evidence="6" id="KW-0902">Two-component regulatory system</keyword>
<sequence length="246" mass="27074">MGKLKNLLGSGEKVNLQNIQYDFVTLASHQLRTPLSAVKWSCEILLAGRAGKLAKKQEEYLREIYRSNERAIGLVNDLLDVSRIQEGQIHLEVRPMQIEKIAEEIIDNHSMIIKTAGVSLDYQIVNGPLPLVQTDPDKLSRIMANLISNAIKYTPRGGKISVVLEKKGNNVSISISDTGVGIPKSEQAKVFGKFFRSHNILKLSPDGTGLGLFIVKSLVEIMGGKISFDSEEGKGTSFIFTLPLKS</sequence>
<keyword evidence="3" id="KW-0597">Phosphoprotein</keyword>
<dbReference type="PRINTS" id="PR00344">
    <property type="entry name" value="BCTRLSENSOR"/>
</dbReference>
<name>A0A1F5NN82_9BACT</name>
<dbReference type="STRING" id="1817824.A2751_05585"/>
<evidence type="ECO:0000256" key="5">
    <source>
        <dbReference type="ARBA" id="ARBA00022777"/>
    </source>
</evidence>
<dbReference type="PROSITE" id="PS50109">
    <property type="entry name" value="HIS_KIN"/>
    <property type="match status" value="1"/>
</dbReference>
<evidence type="ECO:0000256" key="3">
    <source>
        <dbReference type="ARBA" id="ARBA00022553"/>
    </source>
</evidence>
<comment type="catalytic activity">
    <reaction evidence="1">
        <text>ATP + protein L-histidine = ADP + protein N-phospho-L-histidine.</text>
        <dbReference type="EC" id="2.7.13.3"/>
    </reaction>
</comment>
<dbReference type="Pfam" id="PF02518">
    <property type="entry name" value="HATPase_c"/>
    <property type="match status" value="1"/>
</dbReference>
<dbReference type="InterPro" id="IPR036097">
    <property type="entry name" value="HisK_dim/P_sf"/>
</dbReference>
<accession>A0A1F5NN82</accession>
<dbReference type="Proteomes" id="UP000176864">
    <property type="component" value="Unassembled WGS sequence"/>
</dbReference>
<evidence type="ECO:0000259" key="7">
    <source>
        <dbReference type="PROSITE" id="PS50109"/>
    </source>
</evidence>
<dbReference type="InterPro" id="IPR050736">
    <property type="entry name" value="Sensor_HK_Regulatory"/>
</dbReference>